<reference evidence="1" key="1">
    <citation type="journal article" date="2014" name="Front. Microbiol.">
        <title>High frequency of phylogenetically diverse reductive dehalogenase-homologous genes in deep subseafloor sedimentary metagenomes.</title>
        <authorList>
            <person name="Kawai M."/>
            <person name="Futagami T."/>
            <person name="Toyoda A."/>
            <person name="Takaki Y."/>
            <person name="Nishi S."/>
            <person name="Hori S."/>
            <person name="Arai W."/>
            <person name="Tsubouchi T."/>
            <person name="Morono Y."/>
            <person name="Uchiyama I."/>
            <person name="Ito T."/>
            <person name="Fujiyama A."/>
            <person name="Inagaki F."/>
            <person name="Takami H."/>
        </authorList>
    </citation>
    <scope>NUCLEOTIDE SEQUENCE</scope>
    <source>
        <strain evidence="1">Expedition CK06-06</strain>
    </source>
</reference>
<dbReference type="AlphaFoldDB" id="X1Q5X3"/>
<name>X1Q5X3_9ZZZZ</name>
<protein>
    <submittedName>
        <fullName evidence="1">Uncharacterized protein</fullName>
    </submittedName>
</protein>
<gene>
    <name evidence="1" type="ORF">S06H3_44329</name>
</gene>
<dbReference type="EMBL" id="BARV01027557">
    <property type="protein sequence ID" value="GAI38659.1"/>
    <property type="molecule type" value="Genomic_DNA"/>
</dbReference>
<evidence type="ECO:0000313" key="1">
    <source>
        <dbReference type="EMBL" id="GAI38659.1"/>
    </source>
</evidence>
<accession>X1Q5X3</accession>
<proteinExistence type="predicted"/>
<sequence length="33" mass="3651">YVFSPSHAVEGDTSLENMLAFIEEAKAQPGFKH</sequence>
<organism evidence="1">
    <name type="scientific">marine sediment metagenome</name>
    <dbReference type="NCBI Taxonomy" id="412755"/>
    <lineage>
        <taxon>unclassified sequences</taxon>
        <taxon>metagenomes</taxon>
        <taxon>ecological metagenomes</taxon>
    </lineage>
</organism>
<comment type="caution">
    <text evidence="1">The sequence shown here is derived from an EMBL/GenBank/DDBJ whole genome shotgun (WGS) entry which is preliminary data.</text>
</comment>
<feature type="non-terminal residue" evidence="1">
    <location>
        <position position="1"/>
    </location>
</feature>